<dbReference type="InterPro" id="IPR000740">
    <property type="entry name" value="GrpE"/>
</dbReference>
<dbReference type="Pfam" id="PF01025">
    <property type="entry name" value="GrpE"/>
    <property type="match status" value="1"/>
</dbReference>
<name>A0A1I5TAI7_9PSEU</name>
<dbReference type="EMBL" id="FOWW01000003">
    <property type="protein sequence ID" value="SFP80040.1"/>
    <property type="molecule type" value="Genomic_DNA"/>
</dbReference>
<feature type="region of interest" description="Disordered" evidence="2">
    <location>
        <begin position="1"/>
        <end position="31"/>
    </location>
</feature>
<dbReference type="Gene3D" id="2.30.22.10">
    <property type="entry name" value="Head domain of nucleotide exchange factor GrpE"/>
    <property type="match status" value="1"/>
</dbReference>
<dbReference type="GO" id="GO:0006457">
    <property type="term" value="P:protein folding"/>
    <property type="evidence" value="ECO:0007669"/>
    <property type="project" value="InterPro"/>
</dbReference>
<feature type="region of interest" description="Disordered" evidence="2">
    <location>
        <begin position="40"/>
        <end position="59"/>
    </location>
</feature>
<keyword evidence="1" id="KW-0143">Chaperone</keyword>
<dbReference type="AlphaFoldDB" id="A0A1I5TAI7"/>
<evidence type="ECO:0000313" key="4">
    <source>
        <dbReference type="Proteomes" id="UP000198727"/>
    </source>
</evidence>
<dbReference type="RefSeq" id="WP_092530084.1">
    <property type="nucleotide sequence ID" value="NZ_FOWW01000003.1"/>
</dbReference>
<evidence type="ECO:0000256" key="1">
    <source>
        <dbReference type="ARBA" id="ARBA00023186"/>
    </source>
</evidence>
<dbReference type="GO" id="GO:0051087">
    <property type="term" value="F:protein-folding chaperone binding"/>
    <property type="evidence" value="ECO:0007669"/>
    <property type="project" value="InterPro"/>
</dbReference>
<dbReference type="GO" id="GO:0042803">
    <property type="term" value="F:protein homodimerization activity"/>
    <property type="evidence" value="ECO:0007669"/>
    <property type="project" value="InterPro"/>
</dbReference>
<accession>A0A1I5TAI7</accession>
<sequence length="164" mass="17117">MAWFRKGEDDQAEGTEGTECADAGGTDDPTGRIAADVIAEADGGTGPVPAASKPDVEPVTTAAPTELEQALADRRALIQLCLYAMDRARSGGVAERLEQGLAAVGVTALRPDGQRFDPAVHEAGGAVPTDDVTLEGTVAETEVVGFVDRDRLLRAPVVTVYTRR</sequence>
<dbReference type="Proteomes" id="UP000198727">
    <property type="component" value="Unassembled WGS sequence"/>
</dbReference>
<dbReference type="STRING" id="587909.SAMN05421810_103461"/>
<dbReference type="OrthoDB" id="3701169at2"/>
<dbReference type="SUPFAM" id="SSF51064">
    <property type="entry name" value="Head domain of nucleotide exchange factor GrpE"/>
    <property type="match status" value="1"/>
</dbReference>
<gene>
    <name evidence="3" type="ORF">SAMN05421810_103461</name>
</gene>
<evidence type="ECO:0000313" key="3">
    <source>
        <dbReference type="EMBL" id="SFP80040.1"/>
    </source>
</evidence>
<proteinExistence type="predicted"/>
<dbReference type="GO" id="GO:0000774">
    <property type="term" value="F:adenyl-nucleotide exchange factor activity"/>
    <property type="evidence" value="ECO:0007669"/>
    <property type="project" value="InterPro"/>
</dbReference>
<evidence type="ECO:0000256" key="2">
    <source>
        <dbReference type="SAM" id="MobiDB-lite"/>
    </source>
</evidence>
<organism evidence="3 4">
    <name type="scientific">Amycolatopsis arida</name>
    <dbReference type="NCBI Taxonomy" id="587909"/>
    <lineage>
        <taxon>Bacteria</taxon>
        <taxon>Bacillati</taxon>
        <taxon>Actinomycetota</taxon>
        <taxon>Actinomycetes</taxon>
        <taxon>Pseudonocardiales</taxon>
        <taxon>Pseudonocardiaceae</taxon>
        <taxon>Amycolatopsis</taxon>
    </lineage>
</organism>
<keyword evidence="4" id="KW-1185">Reference proteome</keyword>
<protein>
    <submittedName>
        <fullName evidence="3">GrpE protein</fullName>
    </submittedName>
</protein>
<dbReference type="InterPro" id="IPR009012">
    <property type="entry name" value="GrpE_head"/>
</dbReference>
<reference evidence="4" key="1">
    <citation type="submission" date="2016-10" db="EMBL/GenBank/DDBJ databases">
        <authorList>
            <person name="Varghese N."/>
            <person name="Submissions S."/>
        </authorList>
    </citation>
    <scope>NUCLEOTIDE SEQUENCE [LARGE SCALE GENOMIC DNA]</scope>
    <source>
        <strain evidence="4">CGMCC 4.5579</strain>
    </source>
</reference>